<organism evidence="2 3">
    <name type="scientific">Bradyrhizobium arachidis</name>
    <dbReference type="NCBI Taxonomy" id="858423"/>
    <lineage>
        <taxon>Bacteria</taxon>
        <taxon>Pseudomonadati</taxon>
        <taxon>Pseudomonadota</taxon>
        <taxon>Alphaproteobacteria</taxon>
        <taxon>Hyphomicrobiales</taxon>
        <taxon>Nitrobacteraceae</taxon>
        <taxon>Bradyrhizobium</taxon>
    </lineage>
</organism>
<reference evidence="2 3" key="1">
    <citation type="submission" date="2018-06" db="EMBL/GenBank/DDBJ databases">
        <title>Comparative genomics of Bradyrhizobium nodulating Arachidis hypogaea.</title>
        <authorList>
            <person name="Li Y."/>
        </authorList>
    </citation>
    <scope>NUCLEOTIDE SEQUENCE [LARGE SCALE GENOMIC DNA]</scope>
    <source>
        <strain evidence="2 3">CCBAU 051107</strain>
    </source>
</reference>
<dbReference type="Pfam" id="PF12728">
    <property type="entry name" value="HTH_17"/>
    <property type="match status" value="1"/>
</dbReference>
<evidence type="ECO:0000313" key="3">
    <source>
        <dbReference type="Proteomes" id="UP000594015"/>
    </source>
</evidence>
<name>A0AAE7NUS0_9BRAD</name>
<gene>
    <name evidence="2" type="ORF">WN72_24650</name>
</gene>
<dbReference type="InterPro" id="IPR041657">
    <property type="entry name" value="HTH_17"/>
</dbReference>
<dbReference type="Proteomes" id="UP000594015">
    <property type="component" value="Chromosome"/>
</dbReference>
<keyword evidence="2" id="KW-0238">DNA-binding</keyword>
<dbReference type="InterPro" id="IPR009061">
    <property type="entry name" value="DNA-bd_dom_put_sf"/>
</dbReference>
<dbReference type="SUPFAM" id="SSF46955">
    <property type="entry name" value="Putative DNA-binding domain"/>
    <property type="match status" value="1"/>
</dbReference>
<sequence>MSNYLNTREAARHVRLSTATLERLRVKGGGPTYINPVPDRVVYRVDDLDAWMQSRRRSSTSEAA</sequence>
<dbReference type="EMBL" id="CP030050">
    <property type="protein sequence ID" value="QOZ69154.1"/>
    <property type="molecule type" value="Genomic_DNA"/>
</dbReference>
<evidence type="ECO:0000259" key="1">
    <source>
        <dbReference type="Pfam" id="PF12728"/>
    </source>
</evidence>
<dbReference type="KEGG" id="barh:WN72_24650"/>
<feature type="domain" description="Helix-turn-helix" evidence="1">
    <location>
        <begin position="4"/>
        <end position="56"/>
    </location>
</feature>
<accession>A0AAE7NUS0</accession>
<protein>
    <submittedName>
        <fullName evidence="2">DNA-binding protein</fullName>
    </submittedName>
</protein>
<dbReference type="RefSeq" id="WP_092216340.1">
    <property type="nucleotide sequence ID" value="NZ_CP030050.1"/>
</dbReference>
<evidence type="ECO:0000313" key="2">
    <source>
        <dbReference type="EMBL" id="QOZ69154.1"/>
    </source>
</evidence>
<dbReference type="AlphaFoldDB" id="A0AAE7NUS0"/>
<dbReference type="GO" id="GO:0003677">
    <property type="term" value="F:DNA binding"/>
    <property type="evidence" value="ECO:0007669"/>
    <property type="project" value="UniProtKB-KW"/>
</dbReference>
<proteinExistence type="predicted"/>